<protein>
    <submittedName>
        <fullName evidence="1">Uncharacterized protein</fullName>
    </submittedName>
</protein>
<organism evidence="1 3">
    <name type="scientific">Pichia kudriavzevii</name>
    <name type="common">Yeast</name>
    <name type="synonym">Issatchenkia orientalis</name>
    <dbReference type="NCBI Taxonomy" id="4909"/>
    <lineage>
        <taxon>Eukaryota</taxon>
        <taxon>Fungi</taxon>
        <taxon>Dikarya</taxon>
        <taxon>Ascomycota</taxon>
        <taxon>Saccharomycotina</taxon>
        <taxon>Pichiomycetes</taxon>
        <taxon>Pichiales</taxon>
        <taxon>Pichiaceae</taxon>
        <taxon>Pichia</taxon>
    </lineage>
</organism>
<dbReference type="VEuPathDB" id="FungiDB:C5L36_0C00970"/>
<reference evidence="3" key="1">
    <citation type="journal article" date="2014" name="Microb. Cell Fact.">
        <title>Exploiting Issatchenkia orientalis SD108 for succinic acid production.</title>
        <authorList>
            <person name="Xiao H."/>
            <person name="Shao Z."/>
            <person name="Jiang Y."/>
            <person name="Dole S."/>
            <person name="Zhao H."/>
        </authorList>
    </citation>
    <scope>NUCLEOTIDE SEQUENCE [LARGE SCALE GENOMIC DNA]</scope>
    <source>
        <strain evidence="3">SD108</strain>
    </source>
</reference>
<comment type="caution">
    <text evidence="1">The sequence shown here is derived from an EMBL/GenBank/DDBJ whole genome shotgun (WGS) entry which is preliminary data.</text>
</comment>
<reference evidence="1" key="2">
    <citation type="submission" date="2014-08" db="EMBL/GenBank/DDBJ databases">
        <title>Exploiting Issatchenkia orientalis SD108 for Succinic Acid Production.</title>
        <authorList>
            <person name="Xiao H."/>
            <person name="Shao Z."/>
            <person name="Jiang Y."/>
            <person name="Dole S."/>
            <person name="Zhao H."/>
        </authorList>
    </citation>
    <scope>NUCLEOTIDE SEQUENCE [LARGE SCALE GENOMIC DNA]</scope>
    <source>
        <strain evidence="1">SD108</strain>
    </source>
</reference>
<dbReference type="EMBL" id="JQFK01000468">
    <property type="protein sequence ID" value="KGK35632.1"/>
    <property type="molecule type" value="Genomic_DNA"/>
</dbReference>
<dbReference type="Gene3D" id="1.25.10.10">
    <property type="entry name" value="Leucine-rich Repeat Variant"/>
    <property type="match status" value="1"/>
</dbReference>
<dbReference type="EMBL" id="JQFK01000469">
    <property type="protein sequence ID" value="KGK35631.1"/>
    <property type="molecule type" value="Genomic_DNA"/>
</dbReference>
<dbReference type="Pfam" id="PF08569">
    <property type="entry name" value="Mo25"/>
    <property type="match status" value="1"/>
</dbReference>
<gene>
    <name evidence="2" type="ORF">JL09_g5218</name>
    <name evidence="1" type="ORF">JL09_g5219</name>
</gene>
<dbReference type="AlphaFoldDB" id="A0A099NUQ4"/>
<feature type="non-terminal residue" evidence="1">
    <location>
        <position position="53"/>
    </location>
</feature>
<proteinExistence type="predicted"/>
<dbReference type="Proteomes" id="UP000029867">
    <property type="component" value="Unassembled WGS sequence"/>
</dbReference>
<name>A0A099NUQ4_PICKU</name>
<evidence type="ECO:0000313" key="2">
    <source>
        <dbReference type="EMBL" id="KGK35632.1"/>
    </source>
</evidence>
<accession>A0A099NUQ4</accession>
<evidence type="ECO:0000313" key="1">
    <source>
        <dbReference type="EMBL" id="KGK35631.1"/>
    </source>
</evidence>
<dbReference type="HOGENOM" id="CLU_3074232_0_0_1"/>
<evidence type="ECO:0000313" key="3">
    <source>
        <dbReference type="Proteomes" id="UP000029867"/>
    </source>
</evidence>
<sequence length="53" mass="6112">MAFLFKRNPKTPGDLLRLLNEQLTKLDTASVSERKKAQDDVTRHLQTIKSMIN</sequence>
<dbReference type="InterPro" id="IPR011989">
    <property type="entry name" value="ARM-like"/>
</dbReference>
<dbReference type="InterPro" id="IPR013878">
    <property type="entry name" value="Mo25"/>
</dbReference>